<feature type="compositionally biased region" description="Basic and acidic residues" evidence="1">
    <location>
        <begin position="525"/>
        <end position="535"/>
    </location>
</feature>
<feature type="region of interest" description="Disordered" evidence="1">
    <location>
        <begin position="428"/>
        <end position="464"/>
    </location>
</feature>
<feature type="region of interest" description="Disordered" evidence="1">
    <location>
        <begin position="525"/>
        <end position="610"/>
    </location>
</feature>
<name>A0A9W4NF47_9EURO</name>
<feature type="compositionally biased region" description="Polar residues" evidence="1">
    <location>
        <begin position="384"/>
        <end position="400"/>
    </location>
</feature>
<organism evidence="2 3">
    <name type="scientific">Penicillium salamii</name>
    <dbReference type="NCBI Taxonomy" id="1612424"/>
    <lineage>
        <taxon>Eukaryota</taxon>
        <taxon>Fungi</taxon>
        <taxon>Dikarya</taxon>
        <taxon>Ascomycota</taxon>
        <taxon>Pezizomycotina</taxon>
        <taxon>Eurotiomycetes</taxon>
        <taxon>Eurotiomycetidae</taxon>
        <taxon>Eurotiales</taxon>
        <taxon>Aspergillaceae</taxon>
        <taxon>Penicillium</taxon>
    </lineage>
</organism>
<evidence type="ECO:0000256" key="1">
    <source>
        <dbReference type="SAM" id="MobiDB-lite"/>
    </source>
</evidence>
<feature type="compositionally biased region" description="Basic and acidic residues" evidence="1">
    <location>
        <begin position="454"/>
        <end position="464"/>
    </location>
</feature>
<sequence>MYVRLIERSELTIRSFAMDGAARSINWGACREGVSSTLPRFDSLSRENNDLVRSYQTVLDNDETFSQYFSDQPLHSYGIEASLREELGVGPPCLPDPENPSDARQAMISWATIFREGDFEKQPEGGYICRVQGKIIEIDETMHKTIMISRRAFPPAAQTWPIPDDLERELELGLSIEVDVDKEIKSQIECVERLQKLQLSLKKRRKVLEGIRDPSSVEKVERRTPEPSYAKPPTSTQTLTSPSLTASSGHDIACGKGKDMSNAHDHSTTDKHDSNDSNDQHDNKRVSTHAVQSIKNEQTTKGLIQQTSHEVISIADTCSSTPSTPPAPSSLPASSLPASSLPASSLPASSLPASSLPATVHSPVFTPSAAFMPINRRIEHTPSKRLQGSQPTQGETSQTPKRFKSAHPTSASDLEVLQHGQHLAMWNEQQKTSSPSQNTPTEGKPPKEKKRRERNNFTEYEKQHAPQWIREQIDAGMVGTELERAYTARFGTHHQFYTLKAFLDRMERKAAEEEKRIERLAEAKKDAVNDEKSNDAGDSETGSKIVVLKVRFPPASLPPTSSSTQLQPHGTPPDSNPIPPNYHGQTSDKNNRRTRPIEPSDRVLRSAQRP</sequence>
<feature type="compositionally biased region" description="Polar residues" evidence="1">
    <location>
        <begin position="428"/>
        <end position="437"/>
    </location>
</feature>
<reference evidence="2" key="1">
    <citation type="submission" date="2021-07" db="EMBL/GenBank/DDBJ databases">
        <authorList>
            <person name="Branca A.L. A."/>
        </authorList>
    </citation>
    <scope>NUCLEOTIDE SEQUENCE</scope>
</reference>
<keyword evidence="3" id="KW-1185">Reference proteome</keyword>
<protein>
    <submittedName>
        <fullName evidence="2">Uncharacterized protein</fullName>
    </submittedName>
</protein>
<gene>
    <name evidence="2" type="ORF">PSALAMII_LOCUS4750</name>
</gene>
<feature type="compositionally biased region" description="Basic and acidic residues" evidence="1">
    <location>
        <begin position="214"/>
        <end position="225"/>
    </location>
</feature>
<dbReference type="AlphaFoldDB" id="A0A9W4NF47"/>
<dbReference type="Proteomes" id="UP001152649">
    <property type="component" value="Unassembled WGS sequence"/>
</dbReference>
<dbReference type="EMBL" id="CAJVPG010000199">
    <property type="protein sequence ID" value="CAG8371280.1"/>
    <property type="molecule type" value="Genomic_DNA"/>
</dbReference>
<feature type="compositionally biased region" description="Low complexity" evidence="1">
    <location>
        <begin position="558"/>
        <end position="568"/>
    </location>
</feature>
<proteinExistence type="predicted"/>
<comment type="caution">
    <text evidence="2">The sequence shown here is derived from an EMBL/GenBank/DDBJ whole genome shotgun (WGS) entry which is preliminary data.</text>
</comment>
<feature type="compositionally biased region" description="Low complexity" evidence="1">
    <location>
        <begin position="232"/>
        <end position="248"/>
    </location>
</feature>
<evidence type="ECO:0000313" key="3">
    <source>
        <dbReference type="Proteomes" id="UP001152649"/>
    </source>
</evidence>
<dbReference type="OrthoDB" id="415023at2759"/>
<feature type="region of interest" description="Disordered" evidence="1">
    <location>
        <begin position="316"/>
        <end position="355"/>
    </location>
</feature>
<feature type="region of interest" description="Disordered" evidence="1">
    <location>
        <begin position="381"/>
        <end position="409"/>
    </location>
</feature>
<feature type="compositionally biased region" description="Pro residues" evidence="1">
    <location>
        <begin position="570"/>
        <end position="580"/>
    </location>
</feature>
<feature type="region of interest" description="Disordered" evidence="1">
    <location>
        <begin position="214"/>
        <end position="291"/>
    </location>
</feature>
<evidence type="ECO:0000313" key="2">
    <source>
        <dbReference type="EMBL" id="CAG8371280.1"/>
    </source>
</evidence>
<feature type="compositionally biased region" description="Low complexity" evidence="1">
    <location>
        <begin position="330"/>
        <end position="355"/>
    </location>
</feature>
<accession>A0A9W4NF47</accession>
<feature type="compositionally biased region" description="Basic and acidic residues" evidence="1">
    <location>
        <begin position="589"/>
        <end position="604"/>
    </location>
</feature>
<feature type="compositionally biased region" description="Basic and acidic residues" evidence="1">
    <location>
        <begin position="256"/>
        <end position="285"/>
    </location>
</feature>